<comment type="caution">
    <text evidence="3">The sequence shown here is derived from an EMBL/GenBank/DDBJ whole genome shotgun (WGS) entry which is preliminary data.</text>
</comment>
<sequence length="232" mass="26403">MSSDSDDCSGQSVIFLNPHSYMILRDHPYLFAASAKVGIDGQLLVRILSIFWSRRIDRVSFDMTSLAPRVFHDAAVSCKSVYIIGSTQANLDRAVSVLVEKFPKLDICGSRNGYFLSDADRNRALHDVMDSKASVLICGMGAPYQERFLHELRSLGWTGTGYTCGGFLHQTARKGARYYPGWIDRFQLRWLYRIYDEPKLFKRYFFGYPIAVLFIIKDCLGYAMSKVSRTTV</sequence>
<name>A0AA37MK21_9BURK</name>
<evidence type="ECO:0000313" key="4">
    <source>
        <dbReference type="Proteomes" id="UP001055111"/>
    </source>
</evidence>
<dbReference type="GO" id="GO:0016758">
    <property type="term" value="F:hexosyltransferase activity"/>
    <property type="evidence" value="ECO:0007669"/>
    <property type="project" value="TreeGrafter"/>
</dbReference>
<dbReference type="AlphaFoldDB" id="A0AA37MK21"/>
<gene>
    <name evidence="3" type="ORF">CBA19CS42_38275</name>
</gene>
<dbReference type="InterPro" id="IPR004629">
    <property type="entry name" value="WecG_TagA_CpsF"/>
</dbReference>
<proteinExistence type="predicted"/>
<dbReference type="Proteomes" id="UP001055111">
    <property type="component" value="Unassembled WGS sequence"/>
</dbReference>
<evidence type="ECO:0000256" key="2">
    <source>
        <dbReference type="ARBA" id="ARBA00022679"/>
    </source>
</evidence>
<dbReference type="Pfam" id="PF03808">
    <property type="entry name" value="Glyco_tran_WecG"/>
    <property type="match status" value="1"/>
</dbReference>
<dbReference type="EMBL" id="BPUS01000038">
    <property type="protein sequence ID" value="GJH30493.1"/>
    <property type="molecule type" value="Genomic_DNA"/>
</dbReference>
<organism evidence="3 4">
    <name type="scientific">Caballeronia novacaledonica</name>
    <dbReference type="NCBI Taxonomy" id="1544861"/>
    <lineage>
        <taxon>Bacteria</taxon>
        <taxon>Pseudomonadati</taxon>
        <taxon>Pseudomonadota</taxon>
        <taxon>Betaproteobacteria</taxon>
        <taxon>Burkholderiales</taxon>
        <taxon>Burkholderiaceae</taxon>
        <taxon>Caballeronia</taxon>
    </lineage>
</organism>
<dbReference type="PANTHER" id="PTHR34136:SF1">
    <property type="entry name" value="UDP-N-ACETYL-D-MANNOSAMINURONIC ACID TRANSFERASE"/>
    <property type="match status" value="1"/>
</dbReference>
<dbReference type="RefSeq" id="WP_238218124.1">
    <property type="nucleotide sequence ID" value="NZ_BPUS01000038.1"/>
</dbReference>
<accession>A0AA37MK21</accession>
<reference evidence="3" key="1">
    <citation type="submission" date="2022-09" db="EMBL/GenBank/DDBJ databases">
        <title>Isolation and characterization of 3-chlorobenzoate degrading bacteria from soils in Shizuoka.</title>
        <authorList>
            <person name="Ifat A."/>
            <person name="Ogawa N."/>
            <person name="Kimbara K."/>
            <person name="Moriuchi R."/>
            <person name="Dohra H."/>
            <person name="Shintani M."/>
        </authorList>
    </citation>
    <scope>NUCLEOTIDE SEQUENCE</scope>
    <source>
        <strain evidence="3">19CS4-2</strain>
    </source>
</reference>
<keyword evidence="1" id="KW-0328">Glycosyltransferase</keyword>
<evidence type="ECO:0000313" key="3">
    <source>
        <dbReference type="EMBL" id="GJH30493.1"/>
    </source>
</evidence>
<dbReference type="PANTHER" id="PTHR34136">
    <property type="match status" value="1"/>
</dbReference>
<dbReference type="CDD" id="cd06533">
    <property type="entry name" value="Glyco_transf_WecG_TagA"/>
    <property type="match status" value="1"/>
</dbReference>
<protein>
    <submittedName>
        <fullName evidence="3">WecB/TagA/CpsF family glycosyltransferase</fullName>
    </submittedName>
</protein>
<evidence type="ECO:0000256" key="1">
    <source>
        <dbReference type="ARBA" id="ARBA00022676"/>
    </source>
</evidence>
<keyword evidence="2" id="KW-0808">Transferase</keyword>